<evidence type="ECO:0000256" key="4">
    <source>
        <dbReference type="ARBA" id="ARBA00022729"/>
    </source>
</evidence>
<dbReference type="SUPFAM" id="SSF53807">
    <property type="entry name" value="Helical backbone' metal receptor"/>
    <property type="match status" value="1"/>
</dbReference>
<feature type="signal peptide" evidence="6">
    <location>
        <begin position="1"/>
        <end position="22"/>
    </location>
</feature>
<name>A0A929BBA8_9PSEU</name>
<feature type="region of interest" description="Disordered" evidence="5">
    <location>
        <begin position="23"/>
        <end position="43"/>
    </location>
</feature>
<sequence>MHHRIRSAWVVAAAAVALTACTSGGGGGGQQEWSYTDDRGEQISTEGRPESVVAQVSAAGALQDFGVPIAGTFGPLVRSDGSTEPEAGSIDPQRVTDVTGPGYGEVNLERMATLEPDVVVSGKYAEFPGLWHLTEDQEAMVREFAPTIGVQQSGVALPEAIESYRDLARALGADADAERVRADEREFRAAAERLRGIGERMRAADRTILAVGGTEQEYFVVDPHRNPDLDFYVRELGLPITVPDAPDEAGGGYFERLSWENAGAYPADVMLWDARAASLPPEQMKRKPIFAAQPAAAADRFAKWEAVAPMSYASYAGIMHGLADELQAQLDRM</sequence>
<comment type="similarity">
    <text evidence="2">Belongs to the bacterial solute-binding protein 8 family.</text>
</comment>
<organism evidence="8 9">
    <name type="scientific">Saccharopolyspora montiporae</name>
    <dbReference type="NCBI Taxonomy" id="2781240"/>
    <lineage>
        <taxon>Bacteria</taxon>
        <taxon>Bacillati</taxon>
        <taxon>Actinomycetota</taxon>
        <taxon>Actinomycetes</taxon>
        <taxon>Pseudonocardiales</taxon>
        <taxon>Pseudonocardiaceae</taxon>
        <taxon>Saccharopolyspora</taxon>
    </lineage>
</organism>
<dbReference type="InterPro" id="IPR002491">
    <property type="entry name" value="ABC_transptr_periplasmic_BD"/>
</dbReference>
<dbReference type="InterPro" id="IPR051313">
    <property type="entry name" value="Bact_iron-sidero_bind"/>
</dbReference>
<dbReference type="Pfam" id="PF01497">
    <property type="entry name" value="Peripla_BP_2"/>
    <property type="match status" value="1"/>
</dbReference>
<gene>
    <name evidence="8" type="ORF">IQ251_12200</name>
</gene>
<dbReference type="Gene3D" id="3.40.50.1980">
    <property type="entry name" value="Nitrogenase molybdenum iron protein domain"/>
    <property type="match status" value="2"/>
</dbReference>
<reference evidence="8" key="1">
    <citation type="submission" date="2020-10" db="EMBL/GenBank/DDBJ databases">
        <title>Diversity and distribution of actinomycetes associated with coral in the coast of Hainan.</title>
        <authorList>
            <person name="Li F."/>
        </authorList>
    </citation>
    <scope>NUCLEOTIDE SEQUENCE</scope>
    <source>
        <strain evidence="8">HNM0983</strain>
    </source>
</reference>
<accession>A0A929BBA8</accession>
<evidence type="ECO:0000256" key="5">
    <source>
        <dbReference type="SAM" id="MobiDB-lite"/>
    </source>
</evidence>
<comment type="caution">
    <text evidence="8">The sequence shown here is derived from an EMBL/GenBank/DDBJ whole genome shotgun (WGS) entry which is preliminary data.</text>
</comment>
<dbReference type="GO" id="GO:0030288">
    <property type="term" value="C:outer membrane-bounded periplasmic space"/>
    <property type="evidence" value="ECO:0007669"/>
    <property type="project" value="TreeGrafter"/>
</dbReference>
<evidence type="ECO:0000256" key="2">
    <source>
        <dbReference type="ARBA" id="ARBA00008814"/>
    </source>
</evidence>
<dbReference type="PANTHER" id="PTHR30532:SF24">
    <property type="entry name" value="FERRIC ENTEROBACTIN-BINDING PERIPLASMIC PROTEIN FEPB"/>
    <property type="match status" value="1"/>
</dbReference>
<dbReference type="EMBL" id="JADEYC010000019">
    <property type="protein sequence ID" value="MBE9375205.1"/>
    <property type="molecule type" value="Genomic_DNA"/>
</dbReference>
<feature type="chain" id="PRO_5039015702" evidence="6">
    <location>
        <begin position="23"/>
        <end position="333"/>
    </location>
</feature>
<dbReference type="AlphaFoldDB" id="A0A929BBA8"/>
<keyword evidence="9" id="KW-1185">Reference proteome</keyword>
<dbReference type="Proteomes" id="UP000598360">
    <property type="component" value="Unassembled WGS sequence"/>
</dbReference>
<evidence type="ECO:0000313" key="9">
    <source>
        <dbReference type="Proteomes" id="UP000598360"/>
    </source>
</evidence>
<proteinExistence type="inferred from homology"/>
<protein>
    <submittedName>
        <fullName evidence="8">ABC transporter substrate-binding protein</fullName>
    </submittedName>
</protein>
<dbReference type="RefSeq" id="WP_193928655.1">
    <property type="nucleotide sequence ID" value="NZ_JADEYC010000019.1"/>
</dbReference>
<evidence type="ECO:0000259" key="7">
    <source>
        <dbReference type="Pfam" id="PF01497"/>
    </source>
</evidence>
<evidence type="ECO:0000256" key="6">
    <source>
        <dbReference type="SAM" id="SignalP"/>
    </source>
</evidence>
<keyword evidence="4 6" id="KW-0732">Signal</keyword>
<evidence type="ECO:0000256" key="3">
    <source>
        <dbReference type="ARBA" id="ARBA00022448"/>
    </source>
</evidence>
<dbReference type="PROSITE" id="PS51257">
    <property type="entry name" value="PROKAR_LIPOPROTEIN"/>
    <property type="match status" value="1"/>
</dbReference>
<comment type="subcellular location">
    <subcellularLocation>
        <location evidence="1">Cell envelope</location>
    </subcellularLocation>
</comment>
<evidence type="ECO:0000256" key="1">
    <source>
        <dbReference type="ARBA" id="ARBA00004196"/>
    </source>
</evidence>
<dbReference type="GO" id="GO:1901678">
    <property type="term" value="P:iron coordination entity transport"/>
    <property type="evidence" value="ECO:0007669"/>
    <property type="project" value="UniProtKB-ARBA"/>
</dbReference>
<dbReference type="PANTHER" id="PTHR30532">
    <property type="entry name" value="IRON III DICITRATE-BINDING PERIPLASMIC PROTEIN"/>
    <property type="match status" value="1"/>
</dbReference>
<keyword evidence="3" id="KW-0813">Transport</keyword>
<evidence type="ECO:0000313" key="8">
    <source>
        <dbReference type="EMBL" id="MBE9375205.1"/>
    </source>
</evidence>
<feature type="domain" description="Fe/B12 periplasmic-binding" evidence="7">
    <location>
        <begin position="71"/>
        <end position="305"/>
    </location>
</feature>